<gene>
    <name evidence="2" type="ORF">A8C32_11960</name>
</gene>
<organism evidence="2 3">
    <name type="scientific">Flavivirga aquatica</name>
    <dbReference type="NCBI Taxonomy" id="1849968"/>
    <lineage>
        <taxon>Bacteria</taxon>
        <taxon>Pseudomonadati</taxon>
        <taxon>Bacteroidota</taxon>
        <taxon>Flavobacteriia</taxon>
        <taxon>Flavobacteriales</taxon>
        <taxon>Flavobacteriaceae</taxon>
        <taxon>Flavivirga</taxon>
    </lineage>
</organism>
<dbReference type="STRING" id="1849968.A8C32_11960"/>
<name>A0A1E5TDH7_9FLAO</name>
<dbReference type="EMBL" id="MDJD01000007">
    <property type="protein sequence ID" value="OEK09426.1"/>
    <property type="molecule type" value="Genomic_DNA"/>
</dbReference>
<dbReference type="AlphaFoldDB" id="A0A1E5TDH7"/>
<evidence type="ECO:0000313" key="3">
    <source>
        <dbReference type="Proteomes" id="UP000095713"/>
    </source>
</evidence>
<dbReference type="RefSeq" id="WP_069828863.1">
    <property type="nucleotide sequence ID" value="NZ_MDJD01000007.1"/>
</dbReference>
<sequence>MQKKRFSLLIDEDNRQSNKTVSSSPSSSKEDARPHFSLFDKKEEDQSKKTSFSRRLHYWLIENRTSFLHRTYGIKINYSNEKIIHYMLEVVCTSYKKGVFSYTLNRDQFFKNGKRLEGFMEQLAEQSVSCLYPLKVSVSEAGQIIGVNNQEDIETRWETKQKELAKRYSGKSFVNYCKKISHVVSSPEKILKSLNSDVVYDILFSKIYINYTNKFTKPLEKEFKWFSSIQKIRFQGNQSVNPVLKENNRMLINYQGSMQPVSVLNKGETAIKYQLDAIDHTLLRVDGTFNYTNNNVDRTIQFSAIWRKHMDKTAARKIEDKKQKGIYIDPNAEKKWYEFWK</sequence>
<evidence type="ECO:0000256" key="1">
    <source>
        <dbReference type="SAM" id="MobiDB-lite"/>
    </source>
</evidence>
<keyword evidence="3" id="KW-1185">Reference proteome</keyword>
<feature type="region of interest" description="Disordered" evidence="1">
    <location>
        <begin position="1"/>
        <end position="42"/>
    </location>
</feature>
<dbReference type="OrthoDB" id="1415378at2"/>
<accession>A0A1E5TDH7</accession>
<protein>
    <submittedName>
        <fullName evidence="2">Uncharacterized protein</fullName>
    </submittedName>
</protein>
<evidence type="ECO:0000313" key="2">
    <source>
        <dbReference type="EMBL" id="OEK09426.1"/>
    </source>
</evidence>
<dbReference type="Proteomes" id="UP000095713">
    <property type="component" value="Unassembled WGS sequence"/>
</dbReference>
<reference evidence="2 3" key="1">
    <citation type="submission" date="2016-05" db="EMBL/GenBank/DDBJ databases">
        <title>Draft Genome Sequence of Algibacter sp. Strain SK-16 Isolated from the Surface Water of Aburatsubo Inlet.</title>
        <authorList>
            <person name="Wong S.-K."/>
            <person name="Yoshizawa S."/>
            <person name="Nakajima Y."/>
            <person name="Ogura Y."/>
            <person name="Tetsuya H."/>
            <person name="Hamasaki K."/>
        </authorList>
    </citation>
    <scope>NUCLEOTIDE SEQUENCE [LARGE SCALE GENOMIC DNA]</scope>
    <source>
        <strain evidence="2 3">SK-16</strain>
    </source>
</reference>
<comment type="caution">
    <text evidence="2">The sequence shown here is derived from an EMBL/GenBank/DDBJ whole genome shotgun (WGS) entry which is preliminary data.</text>
</comment>
<proteinExistence type="predicted"/>
<feature type="compositionally biased region" description="Basic and acidic residues" evidence="1">
    <location>
        <begin position="28"/>
        <end position="42"/>
    </location>
</feature>